<evidence type="ECO:0000256" key="1">
    <source>
        <dbReference type="SAM" id="Coils"/>
    </source>
</evidence>
<evidence type="ECO:0000313" key="2">
    <source>
        <dbReference type="EMBL" id="SHO57760.1"/>
    </source>
</evidence>
<dbReference type="AlphaFoldDB" id="A0A1M7YYR1"/>
<organism evidence="2 3">
    <name type="scientific">Vibrio quintilis</name>
    <dbReference type="NCBI Taxonomy" id="1117707"/>
    <lineage>
        <taxon>Bacteria</taxon>
        <taxon>Pseudomonadati</taxon>
        <taxon>Pseudomonadota</taxon>
        <taxon>Gammaproteobacteria</taxon>
        <taxon>Vibrionales</taxon>
        <taxon>Vibrionaceae</taxon>
        <taxon>Vibrio</taxon>
    </lineage>
</organism>
<protein>
    <submittedName>
        <fullName evidence="2">Uncharacterized protein</fullName>
    </submittedName>
</protein>
<dbReference type="RefSeq" id="WP_200796960.1">
    <property type="nucleotide sequence ID" value="NZ_AP024897.1"/>
</dbReference>
<proteinExistence type="predicted"/>
<evidence type="ECO:0000313" key="3">
    <source>
        <dbReference type="Proteomes" id="UP000184600"/>
    </source>
</evidence>
<keyword evidence="1" id="KW-0175">Coiled coil</keyword>
<name>A0A1M7YYR1_9VIBR</name>
<dbReference type="EMBL" id="FRFG01000048">
    <property type="protein sequence ID" value="SHO57760.1"/>
    <property type="molecule type" value="Genomic_DNA"/>
</dbReference>
<sequence>MSQIEVLKNNQWVNEQPSAGDRCREILDSGAVIEFEYAETDIDTLKSTRITQIKQEAQSRITALDWRLERAKERAELSITDQETVQDVMQLREQIRTASNQAEIAVNQLTDAGAIQQFQW</sequence>
<dbReference type="Proteomes" id="UP000184600">
    <property type="component" value="Unassembled WGS sequence"/>
</dbReference>
<keyword evidence="3" id="KW-1185">Reference proteome</keyword>
<accession>A0A1M7YYR1</accession>
<feature type="coiled-coil region" evidence="1">
    <location>
        <begin position="54"/>
        <end position="108"/>
    </location>
</feature>
<reference evidence="3" key="1">
    <citation type="submission" date="2016-12" db="EMBL/GenBank/DDBJ databases">
        <authorList>
            <person name="Rodrigo-Torres L."/>
            <person name="Arahal R.D."/>
            <person name="Lucena T."/>
        </authorList>
    </citation>
    <scope>NUCLEOTIDE SEQUENCE [LARGE SCALE GENOMIC DNA]</scope>
</reference>
<gene>
    <name evidence="2" type="ORF">VQ7734_03530</name>
</gene>
<dbReference type="STRING" id="1117707.VQ7734_03530"/>